<sequence length="359" mass="39024">AHSSYCPGRCRRHRCRCGPLPCRGGAGRRPRAGGQGARPRPQGPVGAGLPAQRRRAGGRAGQRPGAPHRPPRWAPPGGTAAGGRPRRGGGRTARDRGLADLRPGPVRLLLPDDRQGQPDRAPDVRRRGAPLAEGGPRGHPAWRADPQRRTPRVRPQRAPLRQHRRHPRRPARAARGVARAGLGLPGRQDPAPAPRRLAAGRQPEGHLRLDPRSPQRRGHRLGRARTDVGHRVRRDHPRRAQPDPSGAQLRLAAGRGRRRSRACQGAVRHLEADLDVLAERGHRRGGPGVGRGTGRTLPLLGPARRRQRAAQGPAPARAVRSHPHRREGAGRVAVDHDEQPRRAGRPRPERRPGHPPPGV</sequence>
<proteinExistence type="predicted"/>
<feature type="compositionally biased region" description="Basic and acidic residues" evidence="1">
    <location>
        <begin position="326"/>
        <end position="352"/>
    </location>
</feature>
<reference evidence="2" key="1">
    <citation type="submission" date="2020-02" db="EMBL/GenBank/DDBJ databases">
        <authorList>
            <person name="Meier V. D."/>
        </authorList>
    </citation>
    <scope>NUCLEOTIDE SEQUENCE</scope>
    <source>
        <strain evidence="2">AVDCRST_MAG24</strain>
    </source>
</reference>
<feature type="compositionally biased region" description="Basic and acidic residues" evidence="1">
    <location>
        <begin position="110"/>
        <end position="126"/>
    </location>
</feature>
<feature type="compositionally biased region" description="Low complexity" evidence="1">
    <location>
        <begin position="309"/>
        <end position="318"/>
    </location>
</feature>
<feature type="compositionally biased region" description="Low complexity" evidence="1">
    <location>
        <begin position="37"/>
        <end position="51"/>
    </location>
</feature>
<feature type="compositionally biased region" description="Low complexity" evidence="1">
    <location>
        <begin position="245"/>
        <end position="254"/>
    </location>
</feature>
<name>A0A6J4LM63_9ACTN</name>
<protein>
    <submittedName>
        <fullName evidence="2">Uncharacterized protein</fullName>
    </submittedName>
</protein>
<feature type="region of interest" description="Disordered" evidence="1">
    <location>
        <begin position="278"/>
        <end position="359"/>
    </location>
</feature>
<evidence type="ECO:0000256" key="1">
    <source>
        <dbReference type="SAM" id="MobiDB-lite"/>
    </source>
</evidence>
<feature type="compositionally biased region" description="Low complexity" evidence="1">
    <location>
        <begin position="173"/>
        <end position="202"/>
    </location>
</feature>
<feature type="compositionally biased region" description="Basic residues" evidence="1">
    <location>
        <begin position="214"/>
        <end position="223"/>
    </location>
</feature>
<accession>A0A6J4LM63</accession>
<feature type="non-terminal residue" evidence="2">
    <location>
        <position position="359"/>
    </location>
</feature>
<gene>
    <name evidence="2" type="ORF">AVDCRST_MAG24-1035</name>
</gene>
<feature type="compositionally biased region" description="Basic and acidic residues" evidence="1">
    <location>
        <begin position="203"/>
        <end position="213"/>
    </location>
</feature>
<dbReference type="EMBL" id="CADCUF010000164">
    <property type="protein sequence ID" value="CAA9335881.1"/>
    <property type="molecule type" value="Genomic_DNA"/>
</dbReference>
<feature type="compositionally biased region" description="Basic residues" evidence="1">
    <location>
        <begin position="149"/>
        <end position="172"/>
    </location>
</feature>
<organism evidence="2">
    <name type="scientific">uncultured Nocardioidaceae bacterium</name>
    <dbReference type="NCBI Taxonomy" id="253824"/>
    <lineage>
        <taxon>Bacteria</taxon>
        <taxon>Bacillati</taxon>
        <taxon>Actinomycetota</taxon>
        <taxon>Actinomycetes</taxon>
        <taxon>Propionibacteriales</taxon>
        <taxon>Nocardioidaceae</taxon>
        <taxon>environmental samples</taxon>
    </lineage>
</organism>
<dbReference type="AlphaFoldDB" id="A0A6J4LM63"/>
<evidence type="ECO:0000313" key="2">
    <source>
        <dbReference type="EMBL" id="CAA9335881.1"/>
    </source>
</evidence>
<feature type="region of interest" description="Disordered" evidence="1">
    <location>
        <begin position="14"/>
        <end position="265"/>
    </location>
</feature>
<feature type="non-terminal residue" evidence="2">
    <location>
        <position position="1"/>
    </location>
</feature>